<dbReference type="InterPro" id="IPR006059">
    <property type="entry name" value="SBP"/>
</dbReference>
<evidence type="ECO:0000256" key="4">
    <source>
        <dbReference type="ARBA" id="ARBA00022729"/>
    </source>
</evidence>
<dbReference type="PANTHER" id="PTHR43649">
    <property type="entry name" value="ARABINOSE-BINDING PROTEIN-RELATED"/>
    <property type="match status" value="1"/>
</dbReference>
<comment type="caution">
    <text evidence="8">The sequence shown here is derived from an EMBL/GenBank/DDBJ whole genome shotgun (WGS) entry which is preliminary data.</text>
</comment>
<evidence type="ECO:0000256" key="1">
    <source>
        <dbReference type="ARBA" id="ARBA00004196"/>
    </source>
</evidence>
<name>A0ABW0VZX0_9BACL</name>
<dbReference type="InterPro" id="IPR050490">
    <property type="entry name" value="Bact_solute-bd_prot1"/>
</dbReference>
<evidence type="ECO:0000256" key="3">
    <source>
        <dbReference type="ARBA" id="ARBA00022448"/>
    </source>
</evidence>
<protein>
    <recommendedName>
        <fullName evidence="6">Probable sugar-binding periplasmic protein</fullName>
    </recommendedName>
</protein>
<keyword evidence="3" id="KW-0813">Transport</keyword>
<keyword evidence="9" id="KW-1185">Reference proteome</keyword>
<comment type="function">
    <text evidence="5">Part of a binding-protein-dependent transport system for a sugar.</text>
</comment>
<dbReference type="RefSeq" id="WP_379189115.1">
    <property type="nucleotide sequence ID" value="NZ_JBHSOW010000058.1"/>
</dbReference>
<dbReference type="EMBL" id="JBHSOW010000058">
    <property type="protein sequence ID" value="MFC5650552.1"/>
    <property type="molecule type" value="Genomic_DNA"/>
</dbReference>
<evidence type="ECO:0000313" key="8">
    <source>
        <dbReference type="EMBL" id="MFC5650552.1"/>
    </source>
</evidence>
<dbReference type="Gene3D" id="3.40.190.10">
    <property type="entry name" value="Periplasmic binding protein-like II"/>
    <property type="match status" value="2"/>
</dbReference>
<comment type="subcellular location">
    <subcellularLocation>
        <location evidence="1">Cell envelope</location>
    </subcellularLocation>
</comment>
<feature type="chain" id="PRO_5045614222" description="Probable sugar-binding periplasmic protein" evidence="7">
    <location>
        <begin position="25"/>
        <end position="446"/>
    </location>
</feature>
<evidence type="ECO:0000256" key="2">
    <source>
        <dbReference type="ARBA" id="ARBA00008520"/>
    </source>
</evidence>
<proteinExistence type="inferred from homology"/>
<sequence length="446" mass="48566">MSGIISSKKWLGLVICLAFTVFTAACNSSSSPSQATASTSVSSETKIQGSIEVGVLQAEGTSGYQFAVDMAKSITDKHPGTDIKYLFANTQARPAIDQRWRSGNPPDLDYSVFNSKLSRTHEFVTGGLLENLKPQMEQTLPSGGKWLDTFQSAVLPLMELNGGYYAIPTEITVFDLFYNEKMFKEFGIKPPTTWDELLTAGETLKSKGIDPIAITGQVDPYMAMWTDYLFAREVGGQKASEALFGKGVADDPGFLRAAQKIQDIRDKGFFLKGFKGTDFTAAQLAFFQGKAGMILVGSWLASEMKDSIPADFQLGVTAFPAIKGGQGDQKELFGTANMLSLSAASKSKDLAIEYLKQITDVKLQEKRAETMSLISPIKGVPAPANLKGIDTVVSEGKIIQRYLGLENNPELQNVYGVEVNKLFFGDSSAEQFIANLDKIIKSHQKK</sequence>
<keyword evidence="4 7" id="KW-0732">Signal</keyword>
<dbReference type="PANTHER" id="PTHR43649:SF28">
    <property type="entry name" value="BINDING PROTEIN COMPONENT OF ABC SUGAR TRANSPORTER-RELATED"/>
    <property type="match status" value="1"/>
</dbReference>
<dbReference type="Pfam" id="PF01547">
    <property type="entry name" value="SBP_bac_1"/>
    <property type="match status" value="1"/>
</dbReference>
<evidence type="ECO:0000256" key="7">
    <source>
        <dbReference type="SAM" id="SignalP"/>
    </source>
</evidence>
<dbReference type="SUPFAM" id="SSF53850">
    <property type="entry name" value="Periplasmic binding protein-like II"/>
    <property type="match status" value="1"/>
</dbReference>
<feature type="signal peptide" evidence="7">
    <location>
        <begin position="1"/>
        <end position="24"/>
    </location>
</feature>
<evidence type="ECO:0000256" key="5">
    <source>
        <dbReference type="ARBA" id="ARBA00049629"/>
    </source>
</evidence>
<evidence type="ECO:0000256" key="6">
    <source>
        <dbReference type="ARBA" id="ARBA00049753"/>
    </source>
</evidence>
<comment type="similarity">
    <text evidence="2">Belongs to the bacterial solute-binding protein 1 family.</text>
</comment>
<evidence type="ECO:0000313" key="9">
    <source>
        <dbReference type="Proteomes" id="UP001596047"/>
    </source>
</evidence>
<accession>A0ABW0VZX0</accession>
<dbReference type="Proteomes" id="UP001596047">
    <property type="component" value="Unassembled WGS sequence"/>
</dbReference>
<organism evidence="8 9">
    <name type="scientific">Paenibacillus solisilvae</name>
    <dbReference type="NCBI Taxonomy" id="2486751"/>
    <lineage>
        <taxon>Bacteria</taxon>
        <taxon>Bacillati</taxon>
        <taxon>Bacillota</taxon>
        <taxon>Bacilli</taxon>
        <taxon>Bacillales</taxon>
        <taxon>Paenibacillaceae</taxon>
        <taxon>Paenibacillus</taxon>
    </lineage>
</organism>
<gene>
    <name evidence="8" type="ORF">ACFPYJ_15755</name>
</gene>
<reference evidence="9" key="1">
    <citation type="journal article" date="2019" name="Int. J. Syst. Evol. Microbiol.">
        <title>The Global Catalogue of Microorganisms (GCM) 10K type strain sequencing project: providing services to taxonomists for standard genome sequencing and annotation.</title>
        <authorList>
            <consortium name="The Broad Institute Genomics Platform"/>
            <consortium name="The Broad Institute Genome Sequencing Center for Infectious Disease"/>
            <person name="Wu L."/>
            <person name="Ma J."/>
        </authorList>
    </citation>
    <scope>NUCLEOTIDE SEQUENCE [LARGE SCALE GENOMIC DNA]</scope>
    <source>
        <strain evidence="9">CGMCC 1.3240</strain>
    </source>
</reference>